<dbReference type="EMBL" id="HBUE01231841">
    <property type="protein sequence ID" value="CAG6545353.1"/>
    <property type="molecule type" value="Transcribed_RNA"/>
</dbReference>
<dbReference type="EMBL" id="HBUE01040081">
    <property type="protein sequence ID" value="CAG6460331.1"/>
    <property type="molecule type" value="Transcribed_RNA"/>
</dbReference>
<protein>
    <submittedName>
        <fullName evidence="1">(northern house mosquito) hypothetical protein</fullName>
    </submittedName>
</protein>
<dbReference type="EMBL" id="HBUE01040079">
    <property type="protein sequence ID" value="CAG6460323.1"/>
    <property type="molecule type" value="Transcribed_RNA"/>
</dbReference>
<dbReference type="EMBL" id="HBUE01040082">
    <property type="protein sequence ID" value="CAG6460335.1"/>
    <property type="molecule type" value="Transcribed_RNA"/>
</dbReference>
<dbReference type="EMBL" id="HBUE01040075">
    <property type="protein sequence ID" value="CAG6460310.1"/>
    <property type="molecule type" value="Transcribed_RNA"/>
</dbReference>
<name>A0A8D8AMZ5_CULPI</name>
<dbReference type="AlphaFoldDB" id="A0A8D8AMZ5"/>
<sequence length="132" mass="14901">MMNITISTKCFKIASTKSPTSSLKKQAISLHMAAWTMACTPPRNILTRVRCRAVASGTRRPKPAAPCTSRKRTTMRPAARGIRLRRVERTRPIRRPQVPRTDTTWRTSAVVPSTATTSTRCHRLAFPTWMHT</sequence>
<dbReference type="EMBL" id="HBUE01040083">
    <property type="protein sequence ID" value="CAG6460339.1"/>
    <property type="molecule type" value="Transcribed_RNA"/>
</dbReference>
<organism evidence="1">
    <name type="scientific">Culex pipiens</name>
    <name type="common">House mosquito</name>
    <dbReference type="NCBI Taxonomy" id="7175"/>
    <lineage>
        <taxon>Eukaryota</taxon>
        <taxon>Metazoa</taxon>
        <taxon>Ecdysozoa</taxon>
        <taxon>Arthropoda</taxon>
        <taxon>Hexapoda</taxon>
        <taxon>Insecta</taxon>
        <taxon>Pterygota</taxon>
        <taxon>Neoptera</taxon>
        <taxon>Endopterygota</taxon>
        <taxon>Diptera</taxon>
        <taxon>Nematocera</taxon>
        <taxon>Culicoidea</taxon>
        <taxon>Culicidae</taxon>
        <taxon>Culicinae</taxon>
        <taxon>Culicini</taxon>
        <taxon>Culex</taxon>
        <taxon>Culex</taxon>
    </lineage>
</organism>
<accession>A0A8D8AMZ5</accession>
<dbReference type="EMBL" id="HBUE01040080">
    <property type="protein sequence ID" value="CAG6460327.1"/>
    <property type="molecule type" value="Transcribed_RNA"/>
</dbReference>
<dbReference type="EMBL" id="HBUE01040074">
    <property type="protein sequence ID" value="CAG6460306.1"/>
    <property type="molecule type" value="Transcribed_RNA"/>
</dbReference>
<reference evidence="1" key="1">
    <citation type="submission" date="2021-05" db="EMBL/GenBank/DDBJ databases">
        <authorList>
            <person name="Alioto T."/>
            <person name="Alioto T."/>
            <person name="Gomez Garrido J."/>
        </authorList>
    </citation>
    <scope>NUCLEOTIDE SEQUENCE</scope>
</reference>
<proteinExistence type="predicted"/>
<dbReference type="EMBL" id="HBUE01040076">
    <property type="protein sequence ID" value="CAG6460313.1"/>
    <property type="molecule type" value="Transcribed_RNA"/>
</dbReference>
<dbReference type="EMBL" id="HBUE01040078">
    <property type="protein sequence ID" value="CAG6460320.1"/>
    <property type="molecule type" value="Transcribed_RNA"/>
</dbReference>
<dbReference type="EMBL" id="HBUE01338647">
    <property type="protein sequence ID" value="CAG6597492.1"/>
    <property type="molecule type" value="Transcribed_RNA"/>
</dbReference>
<evidence type="ECO:0000313" key="1">
    <source>
        <dbReference type="EMBL" id="CAG6460306.1"/>
    </source>
</evidence>
<dbReference type="EMBL" id="HBUE01040073">
    <property type="protein sequence ID" value="CAG6460303.1"/>
    <property type="molecule type" value="Transcribed_RNA"/>
</dbReference>